<dbReference type="InterPro" id="IPR038515">
    <property type="entry name" value="CpxA_peri_sf"/>
</dbReference>
<keyword evidence="13 14" id="KW-0472">Membrane</keyword>
<keyword evidence="4" id="KW-1003">Cell membrane</keyword>
<dbReference type="Pfam" id="PF00512">
    <property type="entry name" value="HisKA"/>
    <property type="match status" value="1"/>
</dbReference>
<dbReference type="InterPro" id="IPR036890">
    <property type="entry name" value="HATPase_C_sf"/>
</dbReference>
<dbReference type="Gene3D" id="3.30.565.10">
    <property type="entry name" value="Histidine kinase-like ATPase, C-terminal domain"/>
    <property type="match status" value="1"/>
</dbReference>
<evidence type="ECO:0000256" key="11">
    <source>
        <dbReference type="ARBA" id="ARBA00022989"/>
    </source>
</evidence>
<dbReference type="InterPro" id="IPR032404">
    <property type="entry name" value="CpxA_peri"/>
</dbReference>
<evidence type="ECO:0000313" key="17">
    <source>
        <dbReference type="EMBL" id="CAH0524423.1"/>
    </source>
</evidence>
<keyword evidence="7 14" id="KW-0812">Transmembrane</keyword>
<accession>A0ABM8ZDN5</accession>
<dbReference type="Pfam" id="PF02518">
    <property type="entry name" value="HATPase_c"/>
    <property type="match status" value="1"/>
</dbReference>
<organism evidence="17 18">
    <name type="scientific">Vibrio hippocampi</name>
    <dbReference type="NCBI Taxonomy" id="654686"/>
    <lineage>
        <taxon>Bacteria</taxon>
        <taxon>Pseudomonadati</taxon>
        <taxon>Pseudomonadota</taxon>
        <taxon>Gammaproteobacteria</taxon>
        <taxon>Vibrionales</taxon>
        <taxon>Vibrionaceae</taxon>
        <taxon>Vibrio</taxon>
    </lineage>
</organism>
<dbReference type="InterPro" id="IPR058125">
    <property type="entry name" value="CpxA"/>
</dbReference>
<dbReference type="CDD" id="cd00082">
    <property type="entry name" value="HisKA"/>
    <property type="match status" value="1"/>
</dbReference>
<dbReference type="Gene3D" id="3.30.450.210">
    <property type="entry name" value="Two-component sensor protein CpxA, periplasmic domain"/>
    <property type="match status" value="1"/>
</dbReference>
<evidence type="ECO:0000256" key="6">
    <source>
        <dbReference type="ARBA" id="ARBA00022679"/>
    </source>
</evidence>
<evidence type="ECO:0000256" key="5">
    <source>
        <dbReference type="ARBA" id="ARBA00022553"/>
    </source>
</evidence>
<evidence type="ECO:0000256" key="3">
    <source>
        <dbReference type="ARBA" id="ARBA00012438"/>
    </source>
</evidence>
<evidence type="ECO:0000256" key="10">
    <source>
        <dbReference type="ARBA" id="ARBA00022840"/>
    </source>
</evidence>
<comment type="catalytic activity">
    <reaction evidence="1">
        <text>ATP + protein L-histidine = ADP + protein N-phospho-L-histidine.</text>
        <dbReference type="EC" id="2.7.13.3"/>
    </reaction>
</comment>
<evidence type="ECO:0000256" key="13">
    <source>
        <dbReference type="ARBA" id="ARBA00023136"/>
    </source>
</evidence>
<evidence type="ECO:0000256" key="12">
    <source>
        <dbReference type="ARBA" id="ARBA00023012"/>
    </source>
</evidence>
<comment type="subcellular location">
    <subcellularLocation>
        <location evidence="2">Cell membrane</location>
        <topology evidence="2">Multi-pass membrane protein</topology>
    </subcellularLocation>
</comment>
<dbReference type="InterPro" id="IPR003660">
    <property type="entry name" value="HAMP_dom"/>
</dbReference>
<dbReference type="InterPro" id="IPR003661">
    <property type="entry name" value="HisK_dim/P_dom"/>
</dbReference>
<dbReference type="Pfam" id="PF00672">
    <property type="entry name" value="HAMP"/>
    <property type="match status" value="1"/>
</dbReference>
<dbReference type="GO" id="GO:0004673">
    <property type="term" value="F:protein histidine kinase activity"/>
    <property type="evidence" value="ECO:0007669"/>
    <property type="project" value="UniProtKB-EC"/>
</dbReference>
<dbReference type="PROSITE" id="PS50885">
    <property type="entry name" value="HAMP"/>
    <property type="match status" value="1"/>
</dbReference>
<protein>
    <recommendedName>
        <fullName evidence="3">histidine kinase</fullName>
        <ecNumber evidence="3">2.7.13.3</ecNumber>
    </recommendedName>
</protein>
<keyword evidence="5" id="KW-0597">Phosphoprotein</keyword>
<keyword evidence="11 14" id="KW-1133">Transmembrane helix</keyword>
<sequence length="463" mass="52295">MKLPKINSLYGRIFAIFWTTMLLVLIAVLSLPHLDPRVARDVPSDTLTKLYKVRDKVQNRLEGETDLSRAIMTFDNQFSRGNNHRKNEVPRLFLSEQDGTILSTQDRDSFKFRTLQNFITSVESPDTPMQKLYGKYMLAGPLPITLADQELHMYIGMRWNQPPPFLINLFDKPLQLLLAVMAVSTPLLLWLAWALSQPARRLERAARRVAKGEFTEDPELETGTAEFKQAGSSFNQMVLAVNQIISGQQRLLSDISHELRSPLTRLRMATALATRKQGESPELKRIDTEAQRLEQMIGELLELSRMNIDSHVTRETQPASSLWEEILDDAQFEAEQRGKQLTYSDIPDVTLSGNPKLLMSAIENIIRNAICYGQNKIDIEMQVEQQHLLICVEDDGPGVPEEEINDIFRPFYRVSTARDRESGGTGLGLAITQSAVLQHNGEITASRSKLGGLKMAVKLPLSL</sequence>
<evidence type="ECO:0000256" key="4">
    <source>
        <dbReference type="ARBA" id="ARBA00022475"/>
    </source>
</evidence>
<comment type="caution">
    <text evidence="17">The sequence shown here is derived from an EMBL/GenBank/DDBJ whole genome shotgun (WGS) entry which is preliminary data.</text>
</comment>
<evidence type="ECO:0000256" key="2">
    <source>
        <dbReference type="ARBA" id="ARBA00004651"/>
    </source>
</evidence>
<dbReference type="InterPro" id="IPR004358">
    <property type="entry name" value="Sig_transdc_His_kin-like_C"/>
</dbReference>
<keyword evidence="9 17" id="KW-0418">Kinase</keyword>
<name>A0ABM8ZDN5_9VIBR</name>
<evidence type="ECO:0000256" key="14">
    <source>
        <dbReference type="SAM" id="Phobius"/>
    </source>
</evidence>
<evidence type="ECO:0000256" key="1">
    <source>
        <dbReference type="ARBA" id="ARBA00000085"/>
    </source>
</evidence>
<dbReference type="Gene3D" id="1.10.287.130">
    <property type="match status" value="1"/>
</dbReference>
<feature type="domain" description="Histidine kinase" evidence="15">
    <location>
        <begin position="254"/>
        <end position="463"/>
    </location>
</feature>
<evidence type="ECO:0000256" key="7">
    <source>
        <dbReference type="ARBA" id="ARBA00022692"/>
    </source>
</evidence>
<dbReference type="PANTHER" id="PTHR45528:SF1">
    <property type="entry name" value="SENSOR HISTIDINE KINASE CPXA"/>
    <property type="match status" value="1"/>
</dbReference>
<evidence type="ECO:0000313" key="18">
    <source>
        <dbReference type="Proteomes" id="UP000838160"/>
    </source>
</evidence>
<evidence type="ECO:0000259" key="15">
    <source>
        <dbReference type="PROSITE" id="PS50109"/>
    </source>
</evidence>
<evidence type="ECO:0000256" key="9">
    <source>
        <dbReference type="ARBA" id="ARBA00022777"/>
    </source>
</evidence>
<dbReference type="Proteomes" id="UP000838160">
    <property type="component" value="Unassembled WGS sequence"/>
</dbReference>
<dbReference type="RefSeq" id="WP_237483342.1">
    <property type="nucleotide sequence ID" value="NZ_CAKLCM010000001.1"/>
</dbReference>
<dbReference type="PRINTS" id="PR00344">
    <property type="entry name" value="BCTRLSENSOR"/>
</dbReference>
<dbReference type="EC" id="2.7.13.3" evidence="3"/>
<dbReference type="InterPro" id="IPR036097">
    <property type="entry name" value="HisK_dim/P_sf"/>
</dbReference>
<keyword evidence="12" id="KW-0902">Two-component regulatory system</keyword>
<keyword evidence="10" id="KW-0067">ATP-binding</keyword>
<dbReference type="SMART" id="SM00304">
    <property type="entry name" value="HAMP"/>
    <property type="match status" value="1"/>
</dbReference>
<keyword evidence="6 17" id="KW-0808">Transferase</keyword>
<dbReference type="SMART" id="SM00387">
    <property type="entry name" value="HATPase_c"/>
    <property type="match status" value="1"/>
</dbReference>
<dbReference type="SMART" id="SM00388">
    <property type="entry name" value="HisKA"/>
    <property type="match status" value="1"/>
</dbReference>
<dbReference type="Pfam" id="PF16527">
    <property type="entry name" value="CpxA_peri"/>
    <property type="match status" value="1"/>
</dbReference>
<keyword evidence="18" id="KW-1185">Reference proteome</keyword>
<evidence type="ECO:0000256" key="8">
    <source>
        <dbReference type="ARBA" id="ARBA00022741"/>
    </source>
</evidence>
<dbReference type="InterPro" id="IPR005467">
    <property type="entry name" value="His_kinase_dom"/>
</dbReference>
<dbReference type="NCBIfam" id="NF007007">
    <property type="entry name" value="PRK09470.1"/>
    <property type="match status" value="1"/>
</dbReference>
<dbReference type="PANTHER" id="PTHR45528">
    <property type="entry name" value="SENSOR HISTIDINE KINASE CPXA"/>
    <property type="match status" value="1"/>
</dbReference>
<dbReference type="EMBL" id="CAKLCM010000001">
    <property type="protein sequence ID" value="CAH0524423.1"/>
    <property type="molecule type" value="Genomic_DNA"/>
</dbReference>
<proteinExistence type="predicted"/>
<dbReference type="SUPFAM" id="SSF55874">
    <property type="entry name" value="ATPase domain of HSP90 chaperone/DNA topoisomerase II/histidine kinase"/>
    <property type="match status" value="1"/>
</dbReference>
<dbReference type="InterPro" id="IPR050398">
    <property type="entry name" value="HssS/ArlS-like"/>
</dbReference>
<evidence type="ECO:0000259" key="16">
    <source>
        <dbReference type="PROSITE" id="PS50885"/>
    </source>
</evidence>
<gene>
    <name evidence="17" type="primary">cpxA</name>
    <name evidence="17" type="ORF">VHP8226_00250</name>
</gene>
<keyword evidence="8" id="KW-0547">Nucleotide-binding</keyword>
<dbReference type="SUPFAM" id="SSF47384">
    <property type="entry name" value="Homodimeric domain of signal transducing histidine kinase"/>
    <property type="match status" value="1"/>
</dbReference>
<dbReference type="PROSITE" id="PS50109">
    <property type="entry name" value="HIS_KIN"/>
    <property type="match status" value="1"/>
</dbReference>
<dbReference type="InterPro" id="IPR003594">
    <property type="entry name" value="HATPase_dom"/>
</dbReference>
<feature type="domain" description="HAMP" evidence="16">
    <location>
        <begin position="193"/>
        <end position="246"/>
    </location>
</feature>
<feature type="transmembrane region" description="Helical" evidence="14">
    <location>
        <begin position="12"/>
        <end position="31"/>
    </location>
</feature>
<reference evidence="17" key="1">
    <citation type="submission" date="2021-12" db="EMBL/GenBank/DDBJ databases">
        <authorList>
            <person name="Rodrigo-Torres L."/>
            <person name="Arahal R. D."/>
            <person name="Lucena T."/>
        </authorList>
    </citation>
    <scope>NUCLEOTIDE SEQUENCE</scope>
    <source>
        <strain evidence="17">CECT 8226</strain>
    </source>
</reference>